<protein>
    <submittedName>
        <fullName evidence="1">Uncharacterized protein</fullName>
    </submittedName>
</protein>
<evidence type="ECO:0000313" key="1">
    <source>
        <dbReference type="EMBL" id="KAK9873978.1"/>
    </source>
</evidence>
<evidence type="ECO:0000313" key="2">
    <source>
        <dbReference type="Proteomes" id="UP001431783"/>
    </source>
</evidence>
<dbReference type="EMBL" id="JARQZJ010000031">
    <property type="protein sequence ID" value="KAK9873978.1"/>
    <property type="molecule type" value="Genomic_DNA"/>
</dbReference>
<gene>
    <name evidence="1" type="ORF">WA026_002329</name>
</gene>
<accession>A0AAW1TZX3</accession>
<sequence>MECENLLEKRIVEKSNENTSSNNNKVKRDNSLRYQLSDVGPYLVYIDSIDPNIKYLSQMIVGKLIFRNDKKIAENVINIKKSGIKRVVVEMRTFISANLFLLSNLLKDKK</sequence>
<reference evidence="1 2" key="1">
    <citation type="submission" date="2023-03" db="EMBL/GenBank/DDBJ databases">
        <title>Genome insight into feeding habits of ladybird beetles.</title>
        <authorList>
            <person name="Li H.-S."/>
            <person name="Huang Y.-H."/>
            <person name="Pang H."/>
        </authorList>
    </citation>
    <scope>NUCLEOTIDE SEQUENCE [LARGE SCALE GENOMIC DNA]</scope>
    <source>
        <strain evidence="1">SYSU_2023b</strain>
        <tissue evidence="1">Whole body</tissue>
    </source>
</reference>
<dbReference type="AlphaFoldDB" id="A0AAW1TZX3"/>
<name>A0AAW1TZX3_9CUCU</name>
<organism evidence="1 2">
    <name type="scientific">Henosepilachna vigintioctopunctata</name>
    <dbReference type="NCBI Taxonomy" id="420089"/>
    <lineage>
        <taxon>Eukaryota</taxon>
        <taxon>Metazoa</taxon>
        <taxon>Ecdysozoa</taxon>
        <taxon>Arthropoda</taxon>
        <taxon>Hexapoda</taxon>
        <taxon>Insecta</taxon>
        <taxon>Pterygota</taxon>
        <taxon>Neoptera</taxon>
        <taxon>Endopterygota</taxon>
        <taxon>Coleoptera</taxon>
        <taxon>Polyphaga</taxon>
        <taxon>Cucujiformia</taxon>
        <taxon>Coccinelloidea</taxon>
        <taxon>Coccinellidae</taxon>
        <taxon>Epilachninae</taxon>
        <taxon>Epilachnini</taxon>
        <taxon>Henosepilachna</taxon>
    </lineage>
</organism>
<keyword evidence="2" id="KW-1185">Reference proteome</keyword>
<proteinExistence type="predicted"/>
<dbReference type="Proteomes" id="UP001431783">
    <property type="component" value="Unassembled WGS sequence"/>
</dbReference>
<comment type="caution">
    <text evidence="1">The sequence shown here is derived from an EMBL/GenBank/DDBJ whole genome shotgun (WGS) entry which is preliminary data.</text>
</comment>